<dbReference type="Gramene" id="OMO86288">
    <property type="protein sequence ID" value="OMO86288"/>
    <property type="gene ID" value="CCACVL1_09685"/>
</dbReference>
<organism evidence="2 3">
    <name type="scientific">Corchorus capsularis</name>
    <name type="common">Jute</name>
    <dbReference type="NCBI Taxonomy" id="210143"/>
    <lineage>
        <taxon>Eukaryota</taxon>
        <taxon>Viridiplantae</taxon>
        <taxon>Streptophyta</taxon>
        <taxon>Embryophyta</taxon>
        <taxon>Tracheophyta</taxon>
        <taxon>Spermatophyta</taxon>
        <taxon>Magnoliopsida</taxon>
        <taxon>eudicotyledons</taxon>
        <taxon>Gunneridae</taxon>
        <taxon>Pentapetalae</taxon>
        <taxon>rosids</taxon>
        <taxon>malvids</taxon>
        <taxon>Malvales</taxon>
        <taxon>Malvaceae</taxon>
        <taxon>Grewioideae</taxon>
        <taxon>Apeibeae</taxon>
        <taxon>Corchorus</taxon>
    </lineage>
</organism>
<proteinExistence type="predicted"/>
<gene>
    <name evidence="2" type="ORF">CCACVL1_09685</name>
</gene>
<accession>A0A1R3IUM8</accession>
<evidence type="ECO:0000256" key="1">
    <source>
        <dbReference type="SAM" id="MobiDB-lite"/>
    </source>
</evidence>
<evidence type="ECO:0000313" key="2">
    <source>
        <dbReference type="EMBL" id="OMO86288.1"/>
    </source>
</evidence>
<comment type="caution">
    <text evidence="2">The sequence shown here is derived from an EMBL/GenBank/DDBJ whole genome shotgun (WGS) entry which is preliminary data.</text>
</comment>
<keyword evidence="3" id="KW-1185">Reference proteome</keyword>
<evidence type="ECO:0000313" key="3">
    <source>
        <dbReference type="Proteomes" id="UP000188268"/>
    </source>
</evidence>
<protein>
    <submittedName>
        <fullName evidence="2">Uncharacterized protein</fullName>
    </submittedName>
</protein>
<feature type="region of interest" description="Disordered" evidence="1">
    <location>
        <begin position="35"/>
        <end position="55"/>
    </location>
</feature>
<dbReference type="Proteomes" id="UP000188268">
    <property type="component" value="Unassembled WGS sequence"/>
</dbReference>
<sequence>METKATDSNAVTRLQRTSSTMKKLKLLISAPHRGIKLDEETNDRNDTKSDATHRNADVAHLPAIFNFH</sequence>
<dbReference type="AlphaFoldDB" id="A0A1R3IUM8"/>
<name>A0A1R3IUM8_COCAP</name>
<dbReference type="EMBL" id="AWWV01009489">
    <property type="protein sequence ID" value="OMO86288.1"/>
    <property type="molecule type" value="Genomic_DNA"/>
</dbReference>
<reference evidence="2 3" key="1">
    <citation type="submission" date="2013-09" db="EMBL/GenBank/DDBJ databases">
        <title>Corchorus capsularis genome sequencing.</title>
        <authorList>
            <person name="Alam M."/>
            <person name="Haque M.S."/>
            <person name="Islam M.S."/>
            <person name="Emdad E.M."/>
            <person name="Islam M.M."/>
            <person name="Ahmed B."/>
            <person name="Halim A."/>
            <person name="Hossen Q.M.M."/>
            <person name="Hossain M.Z."/>
            <person name="Ahmed R."/>
            <person name="Khan M.M."/>
            <person name="Islam R."/>
            <person name="Rashid M.M."/>
            <person name="Khan S.A."/>
            <person name="Rahman M.S."/>
            <person name="Alam M."/>
        </authorList>
    </citation>
    <scope>NUCLEOTIDE SEQUENCE [LARGE SCALE GENOMIC DNA]</scope>
    <source>
        <strain evidence="3">cv. CVL-1</strain>
        <tissue evidence="2">Whole seedling</tissue>
    </source>
</reference>